<sequence>MARLFMKTAGERETSLREAVRDGVEWDVFVSHKSDDTRQALDLARVIQREGLSSWVDVLDPNVAGDGRELDDYIERVLSRTFSLLALVTDVTHESWWVPFEIGLAFELRRYLSSFADRNMHLPSFLQKHPRLATHQDLRHWCARLNQLKKSDRPERVLLLEGRSVMAEDREAYLRAMRQLTADFR</sequence>
<dbReference type="InterPro" id="IPR035897">
    <property type="entry name" value="Toll_tir_struct_dom_sf"/>
</dbReference>
<accession>A0A6B0XZ51</accession>
<proteinExistence type="predicted"/>
<gene>
    <name evidence="2" type="ORF">F4Y60_07645</name>
</gene>
<protein>
    <submittedName>
        <fullName evidence="2">Toll/interleukin-1 receptor domain-containing protein</fullName>
    </submittedName>
</protein>
<dbReference type="InterPro" id="IPR000157">
    <property type="entry name" value="TIR_dom"/>
</dbReference>
<feature type="domain" description="TIR" evidence="1">
    <location>
        <begin position="28"/>
        <end position="109"/>
    </location>
</feature>
<evidence type="ECO:0000313" key="2">
    <source>
        <dbReference type="EMBL" id="MXY33951.1"/>
    </source>
</evidence>
<dbReference type="SUPFAM" id="SSF52200">
    <property type="entry name" value="Toll/Interleukin receptor TIR domain"/>
    <property type="match status" value="1"/>
</dbReference>
<dbReference type="Gene3D" id="3.40.50.10140">
    <property type="entry name" value="Toll/interleukin-1 receptor homology (TIR) domain"/>
    <property type="match status" value="1"/>
</dbReference>
<dbReference type="EMBL" id="VXRY01000303">
    <property type="protein sequence ID" value="MXY33951.1"/>
    <property type="molecule type" value="Genomic_DNA"/>
</dbReference>
<organism evidence="2">
    <name type="scientific">Boseongicola sp. SB0664_bin_43</name>
    <dbReference type="NCBI Taxonomy" id="2604844"/>
    <lineage>
        <taxon>Bacteria</taxon>
        <taxon>Pseudomonadati</taxon>
        <taxon>Pseudomonadota</taxon>
        <taxon>Alphaproteobacteria</taxon>
        <taxon>Rhodobacterales</taxon>
        <taxon>Paracoccaceae</taxon>
        <taxon>Boseongicola</taxon>
    </lineage>
</organism>
<name>A0A6B0XZ51_9RHOB</name>
<keyword evidence="2" id="KW-0675">Receptor</keyword>
<dbReference type="Pfam" id="PF13676">
    <property type="entry name" value="TIR_2"/>
    <property type="match status" value="1"/>
</dbReference>
<reference evidence="2" key="1">
    <citation type="submission" date="2019-09" db="EMBL/GenBank/DDBJ databases">
        <title>Characterisation of the sponge microbiome using genome-centric metagenomics.</title>
        <authorList>
            <person name="Engelberts J.P."/>
            <person name="Robbins S.J."/>
            <person name="De Goeij J.M."/>
            <person name="Aranda M."/>
            <person name="Bell S.C."/>
            <person name="Webster N.S."/>
        </authorList>
    </citation>
    <scope>NUCLEOTIDE SEQUENCE</scope>
    <source>
        <strain evidence="2">SB0664_bin_43</strain>
    </source>
</reference>
<dbReference type="GO" id="GO:0007165">
    <property type="term" value="P:signal transduction"/>
    <property type="evidence" value="ECO:0007669"/>
    <property type="project" value="InterPro"/>
</dbReference>
<evidence type="ECO:0000259" key="1">
    <source>
        <dbReference type="Pfam" id="PF13676"/>
    </source>
</evidence>
<comment type="caution">
    <text evidence="2">The sequence shown here is derived from an EMBL/GenBank/DDBJ whole genome shotgun (WGS) entry which is preliminary data.</text>
</comment>
<dbReference type="AlphaFoldDB" id="A0A6B0XZ51"/>